<dbReference type="EMBL" id="MAYW01000125">
    <property type="protein sequence ID" value="ODS31335.1"/>
    <property type="molecule type" value="Genomic_DNA"/>
</dbReference>
<evidence type="ECO:0000313" key="2">
    <source>
        <dbReference type="Proteomes" id="UP000094056"/>
    </source>
</evidence>
<accession>A0A1E3X6V4</accession>
<gene>
    <name evidence="1" type="ORF">SCARUB_03530</name>
</gene>
<reference evidence="1 2" key="1">
    <citation type="submission" date="2016-07" db="EMBL/GenBank/DDBJ databases">
        <title>Draft genome of Scalindua rubra, obtained from a brine-seawater interface in the Red Sea, sheds light on salt adaptation in anammox bacteria.</title>
        <authorList>
            <person name="Speth D.R."/>
            <person name="Lagkouvardos I."/>
            <person name="Wang Y."/>
            <person name="Qian P.-Y."/>
            <person name="Dutilh B.E."/>
            <person name="Jetten M.S."/>
        </authorList>
    </citation>
    <scope>NUCLEOTIDE SEQUENCE [LARGE SCALE GENOMIC DNA]</scope>
    <source>
        <strain evidence="1">BSI-1</strain>
    </source>
</reference>
<dbReference type="AlphaFoldDB" id="A0A1E3X6V4"/>
<dbReference type="Proteomes" id="UP000094056">
    <property type="component" value="Unassembled WGS sequence"/>
</dbReference>
<name>A0A1E3X6V4_9BACT</name>
<protein>
    <submittedName>
        <fullName evidence="1">Uncharacterized protein</fullName>
    </submittedName>
</protein>
<evidence type="ECO:0000313" key="1">
    <source>
        <dbReference type="EMBL" id="ODS31335.1"/>
    </source>
</evidence>
<feature type="non-terminal residue" evidence="1">
    <location>
        <position position="193"/>
    </location>
</feature>
<dbReference type="Gene3D" id="3.20.20.140">
    <property type="entry name" value="Metal-dependent hydrolases"/>
    <property type="match status" value="1"/>
</dbReference>
<organism evidence="1 2">
    <name type="scientific">Candidatus Scalindua rubra</name>
    <dbReference type="NCBI Taxonomy" id="1872076"/>
    <lineage>
        <taxon>Bacteria</taxon>
        <taxon>Pseudomonadati</taxon>
        <taxon>Planctomycetota</taxon>
        <taxon>Candidatus Brocadiia</taxon>
        <taxon>Candidatus Brocadiales</taxon>
        <taxon>Candidatus Scalinduaceae</taxon>
        <taxon>Candidatus Scalindua</taxon>
    </lineage>
</organism>
<proteinExistence type="predicted"/>
<sequence>MWDAISGKHTDTLIRKAFEFKKYNKDDIVDYHTHIFGIGQNFKTFQLSHPCCPEFNKKHFSWKNPKKRLKALVYFSAMKITDLTNADVQYARRLLDMVKNFPYGKFCIFAMDAYHDKTGKINCDRTDLYVPNDYVLKLARYLNDEIGKERFIPVISIHPLREHAVELLEYYSNQGVKHVKWLPNAMNIDPANY</sequence>
<comment type="caution">
    <text evidence="1">The sequence shown here is derived from an EMBL/GenBank/DDBJ whole genome shotgun (WGS) entry which is preliminary data.</text>
</comment>